<protein>
    <submittedName>
        <fullName evidence="8">Anomalous homeobox</fullName>
    </submittedName>
</protein>
<evidence type="ECO:0000256" key="2">
    <source>
        <dbReference type="ARBA" id="ARBA00023155"/>
    </source>
</evidence>
<name>A0A8T1SIX2_CHESE</name>
<dbReference type="GO" id="GO:0005667">
    <property type="term" value="C:transcription regulator complex"/>
    <property type="evidence" value="ECO:0007669"/>
    <property type="project" value="TreeGrafter"/>
</dbReference>
<evidence type="ECO:0000313" key="8">
    <source>
        <dbReference type="EMBL" id="KAG6929072.1"/>
    </source>
</evidence>
<dbReference type="GO" id="GO:0005634">
    <property type="term" value="C:nucleus"/>
    <property type="evidence" value="ECO:0007669"/>
    <property type="project" value="UniProtKB-SubCell"/>
</dbReference>
<dbReference type="OrthoDB" id="3501850at2759"/>
<dbReference type="Pfam" id="PF00046">
    <property type="entry name" value="Homeodomain"/>
    <property type="match status" value="1"/>
</dbReference>
<dbReference type="Gene3D" id="1.10.10.60">
    <property type="entry name" value="Homeodomain-like"/>
    <property type="match status" value="1"/>
</dbReference>
<dbReference type="Pfam" id="PF16878">
    <property type="entry name" value="SIX1_SD"/>
    <property type="match status" value="1"/>
</dbReference>
<dbReference type="PANTHER" id="PTHR10390">
    <property type="entry name" value="HOMEOBOX PROTEIN SIX"/>
    <property type="match status" value="1"/>
</dbReference>
<dbReference type="PROSITE" id="PS00027">
    <property type="entry name" value="HOMEOBOX_1"/>
    <property type="match status" value="1"/>
</dbReference>
<organism evidence="8 9">
    <name type="scientific">Chelydra serpentina</name>
    <name type="common">Snapping turtle</name>
    <name type="synonym">Testudo serpentina</name>
    <dbReference type="NCBI Taxonomy" id="8475"/>
    <lineage>
        <taxon>Eukaryota</taxon>
        <taxon>Metazoa</taxon>
        <taxon>Chordata</taxon>
        <taxon>Craniata</taxon>
        <taxon>Vertebrata</taxon>
        <taxon>Euteleostomi</taxon>
        <taxon>Archelosauria</taxon>
        <taxon>Testudinata</taxon>
        <taxon>Testudines</taxon>
        <taxon>Cryptodira</taxon>
        <taxon>Durocryptodira</taxon>
        <taxon>Americhelydia</taxon>
        <taxon>Chelydroidea</taxon>
        <taxon>Chelydridae</taxon>
        <taxon>Chelydra</taxon>
    </lineage>
</organism>
<dbReference type="GO" id="GO:0000978">
    <property type="term" value="F:RNA polymerase II cis-regulatory region sequence-specific DNA binding"/>
    <property type="evidence" value="ECO:0007669"/>
    <property type="project" value="TreeGrafter"/>
</dbReference>
<dbReference type="GO" id="GO:0014857">
    <property type="term" value="P:regulation of skeletal muscle cell proliferation"/>
    <property type="evidence" value="ECO:0007669"/>
    <property type="project" value="TreeGrafter"/>
</dbReference>
<feature type="region of interest" description="Disordered" evidence="6">
    <location>
        <begin position="202"/>
        <end position="224"/>
    </location>
</feature>
<evidence type="ECO:0000256" key="1">
    <source>
        <dbReference type="ARBA" id="ARBA00023125"/>
    </source>
</evidence>
<evidence type="ECO:0000256" key="5">
    <source>
        <dbReference type="RuleBase" id="RU000682"/>
    </source>
</evidence>
<dbReference type="Proteomes" id="UP000765507">
    <property type="component" value="Unassembled WGS sequence"/>
</dbReference>
<evidence type="ECO:0000313" key="9">
    <source>
        <dbReference type="Proteomes" id="UP000765507"/>
    </source>
</evidence>
<dbReference type="InterPro" id="IPR031701">
    <property type="entry name" value="SIX1_SD"/>
</dbReference>
<feature type="region of interest" description="Disordered" evidence="6">
    <location>
        <begin position="350"/>
        <end position="369"/>
    </location>
</feature>
<feature type="DNA-binding region" description="Homeobox" evidence="4">
    <location>
        <begin position="155"/>
        <end position="195"/>
    </location>
</feature>
<dbReference type="GO" id="GO:0000981">
    <property type="term" value="F:DNA-binding transcription factor activity, RNA polymerase II-specific"/>
    <property type="evidence" value="ECO:0007669"/>
    <property type="project" value="InterPro"/>
</dbReference>
<evidence type="ECO:0000256" key="4">
    <source>
        <dbReference type="PROSITE-ProRule" id="PRU00108"/>
    </source>
</evidence>
<gene>
    <name evidence="8" type="primary">ANHX</name>
    <name evidence="8" type="ORF">G0U57_006577</name>
</gene>
<feature type="domain" description="Homeobox" evidence="7">
    <location>
        <begin position="153"/>
        <end position="194"/>
    </location>
</feature>
<dbReference type="SUPFAM" id="SSF46689">
    <property type="entry name" value="Homeodomain-like"/>
    <property type="match status" value="1"/>
</dbReference>
<sequence length="528" mass="58952">MKRFMALLNENKNKDPPQAKLLHLAGQLCRNLQSSSPSLEKLVEAMMGCKLQEYFLTNINVVRACVLVHIHRGQHDTACRLLECCRAKEKKELVQLWNEIHYHKVMEKHHTDSLTPVQKFRCRKRNPPPVSLCPEGIKNRNYPEKVRQKLHRFAANVTMNPNKDQREGLAQDMNLQPNQVYNWFANYRRRKKTRFSRLEKLISSTDEEPSTHQAKHQPDSGSYIPQAADAFQADIGSEQKEITLVPCGPGWEQSAAGLDCSADGTYSELLESSFLQISELQEMRSTKTSVTPLNTEEPTAFCTKAEHGISLSSATMETRQTSSYTATSPWLENFVLCSCGSLPFQTEHLDARQPTPSAEGVSGESSQCPLWSPGTAAGVRASMSRVPRGGCIEASSESISHQADLELESFVLREGQLGSLEAILPHSSPQAVLGKSQCPPVSTSHLEEIQALGHSQVLENPLNDPMTSDTFWAALLLFEFSGANDCLRCRAVEKQALYVPKYLAKQLLGCAAPDSLRLREYVASKRNW</sequence>
<dbReference type="CDD" id="cd00086">
    <property type="entry name" value="homeodomain"/>
    <property type="match status" value="1"/>
</dbReference>
<dbReference type="InterPro" id="IPR001356">
    <property type="entry name" value="HD"/>
</dbReference>
<keyword evidence="2 4" id="KW-0371">Homeobox</keyword>
<evidence type="ECO:0000256" key="3">
    <source>
        <dbReference type="ARBA" id="ARBA00023242"/>
    </source>
</evidence>
<dbReference type="EMBL" id="JAHGAV010000190">
    <property type="protein sequence ID" value="KAG6929072.1"/>
    <property type="molecule type" value="Genomic_DNA"/>
</dbReference>
<dbReference type="AlphaFoldDB" id="A0A8T1SIX2"/>
<keyword evidence="3 4" id="KW-0539">Nucleus</keyword>
<evidence type="ECO:0000256" key="6">
    <source>
        <dbReference type="SAM" id="MobiDB-lite"/>
    </source>
</evidence>
<keyword evidence="1 4" id="KW-0238">DNA-binding</keyword>
<keyword evidence="9" id="KW-1185">Reference proteome</keyword>
<reference evidence="8 9" key="1">
    <citation type="journal article" date="2020" name="G3 (Bethesda)">
        <title>Draft Genome of the Common Snapping Turtle, Chelydra serpentina, a Model for Phenotypic Plasticity in Reptiles.</title>
        <authorList>
            <person name="Das D."/>
            <person name="Singh S.K."/>
            <person name="Bierstedt J."/>
            <person name="Erickson A."/>
            <person name="Galli G.L.J."/>
            <person name="Crossley D.A. 2nd"/>
            <person name="Rhen T."/>
        </authorList>
    </citation>
    <scope>NUCLEOTIDE SEQUENCE [LARGE SCALE GENOMIC DNA]</scope>
    <source>
        <strain evidence="8">KW</strain>
    </source>
</reference>
<dbReference type="PANTHER" id="PTHR10390:SF34">
    <property type="entry name" value="ANOMALOUS HOMEOBOX PROTEIN"/>
    <property type="match status" value="1"/>
</dbReference>
<comment type="subcellular location">
    <subcellularLocation>
        <location evidence="4 5">Nucleus</location>
    </subcellularLocation>
</comment>
<dbReference type="SMART" id="SM00389">
    <property type="entry name" value="HOX"/>
    <property type="match status" value="1"/>
</dbReference>
<proteinExistence type="predicted"/>
<comment type="caution">
    <text evidence="8">The sequence shown here is derived from an EMBL/GenBank/DDBJ whole genome shotgun (WGS) entry which is preliminary data.</text>
</comment>
<dbReference type="InterPro" id="IPR017970">
    <property type="entry name" value="Homeobox_CS"/>
</dbReference>
<accession>A0A8T1SIX2</accession>
<dbReference type="PROSITE" id="PS50071">
    <property type="entry name" value="HOMEOBOX_2"/>
    <property type="match status" value="1"/>
</dbReference>
<dbReference type="GO" id="GO:0048741">
    <property type="term" value="P:skeletal muscle fiber development"/>
    <property type="evidence" value="ECO:0007669"/>
    <property type="project" value="TreeGrafter"/>
</dbReference>
<dbReference type="InterPro" id="IPR009057">
    <property type="entry name" value="Homeodomain-like_sf"/>
</dbReference>
<evidence type="ECO:0000259" key="7">
    <source>
        <dbReference type="PROSITE" id="PS50071"/>
    </source>
</evidence>